<dbReference type="EMBL" id="JARAOO010000010">
    <property type="protein sequence ID" value="KAJ7952689.1"/>
    <property type="molecule type" value="Genomic_DNA"/>
</dbReference>
<dbReference type="PANTHER" id="PTHR32011">
    <property type="entry name" value="OS08G0472400 PROTEIN"/>
    <property type="match status" value="1"/>
</dbReference>
<dbReference type="KEGG" id="qsa:O6P43_024494"/>
<evidence type="ECO:0000313" key="1">
    <source>
        <dbReference type="EMBL" id="KAJ7952689.1"/>
    </source>
</evidence>
<comment type="caution">
    <text evidence="1">The sequence shown here is derived from an EMBL/GenBank/DDBJ whole genome shotgun (WGS) entry which is preliminary data.</text>
</comment>
<reference evidence="1" key="1">
    <citation type="journal article" date="2023" name="Science">
        <title>Elucidation of the pathway for biosynthesis of saponin adjuvants from the soapbark tree.</title>
        <authorList>
            <person name="Reed J."/>
            <person name="Orme A."/>
            <person name="El-Demerdash A."/>
            <person name="Owen C."/>
            <person name="Martin L.B.B."/>
            <person name="Misra R.C."/>
            <person name="Kikuchi S."/>
            <person name="Rejzek M."/>
            <person name="Martin A.C."/>
            <person name="Harkess A."/>
            <person name="Leebens-Mack J."/>
            <person name="Louveau T."/>
            <person name="Stephenson M.J."/>
            <person name="Osbourn A."/>
        </authorList>
    </citation>
    <scope>NUCLEOTIDE SEQUENCE</scope>
    <source>
        <strain evidence="1">S10</strain>
    </source>
</reference>
<sequence length="322" mass="36289">MATAIANVNNTRNKTNSEPPIRPKLACFSFAAYAKTLIDNLKSSNIPVANGLSDSEFSSIESNFNFTFPPDLRSILQQGLPVDLGFANWRGSSPQQLQILLSLPIISVLRKVSQRKFWHPSWGPEPQDRELAMDLARSFFTRAPILVPIYRHCYIPASPNLAGNPVFYVDHDGDVRLLSFDLAGFFREAEFLCKLSGVDVPAWAATAERRIELWSDLADARLETRECCWWGCVNGELSECLEDVFWRLRDGGWREEEVREMMMMMNGCDDNDRKESGSVMAYSVRNKEGVACHVRLLSVVLLRAGWTREDVVYSLGVVGDEG</sequence>
<name>A0AAD7L750_QUISA</name>
<dbReference type="Proteomes" id="UP001163823">
    <property type="component" value="Chromosome 10"/>
</dbReference>
<proteinExistence type="predicted"/>
<accession>A0AAD7L750</accession>
<keyword evidence="2" id="KW-1185">Reference proteome</keyword>
<dbReference type="PANTHER" id="PTHR32011:SF6">
    <property type="entry name" value="KNR4_SMI1-LIKE DOMAIN-CONTAINING PROTEIN"/>
    <property type="match status" value="1"/>
</dbReference>
<protein>
    <submittedName>
        <fullName evidence="1">ATP-dependent 6-phosphofructokinase</fullName>
    </submittedName>
</protein>
<gene>
    <name evidence="1" type="ORF">O6P43_024494</name>
</gene>
<dbReference type="AlphaFoldDB" id="A0AAD7L750"/>
<evidence type="ECO:0000313" key="2">
    <source>
        <dbReference type="Proteomes" id="UP001163823"/>
    </source>
</evidence>
<organism evidence="1 2">
    <name type="scientific">Quillaja saponaria</name>
    <name type="common">Soap bark tree</name>
    <dbReference type="NCBI Taxonomy" id="32244"/>
    <lineage>
        <taxon>Eukaryota</taxon>
        <taxon>Viridiplantae</taxon>
        <taxon>Streptophyta</taxon>
        <taxon>Embryophyta</taxon>
        <taxon>Tracheophyta</taxon>
        <taxon>Spermatophyta</taxon>
        <taxon>Magnoliopsida</taxon>
        <taxon>eudicotyledons</taxon>
        <taxon>Gunneridae</taxon>
        <taxon>Pentapetalae</taxon>
        <taxon>rosids</taxon>
        <taxon>fabids</taxon>
        <taxon>Fabales</taxon>
        <taxon>Quillajaceae</taxon>
        <taxon>Quillaja</taxon>
    </lineage>
</organism>